<feature type="domain" description="Trimeric autotransporter adhesin YadA-like stalk" evidence="2">
    <location>
        <begin position="107"/>
        <end position="145"/>
    </location>
</feature>
<feature type="domain" description="ESPR" evidence="3">
    <location>
        <begin position="2"/>
        <end position="41"/>
    </location>
</feature>
<feature type="non-terminal residue" evidence="4">
    <location>
        <position position="1"/>
    </location>
</feature>
<dbReference type="Proteomes" id="UP000029629">
    <property type="component" value="Unassembled WGS sequence"/>
</dbReference>
<comment type="caution">
    <text evidence="4">The sequence shown here is derived from an EMBL/GenBank/DDBJ whole genome shotgun (WGS) entry which is preliminary data.</text>
</comment>
<protein>
    <recommendedName>
        <fullName evidence="6">ESPR domain-containing protein</fullName>
    </recommendedName>
</protein>
<proteinExistence type="predicted"/>
<dbReference type="InterPro" id="IPR024973">
    <property type="entry name" value="ESPR"/>
</dbReference>
<feature type="chain" id="PRO_5001922804" description="ESPR domain-containing protein" evidence="1">
    <location>
        <begin position="46"/>
        <end position="455"/>
    </location>
</feature>
<dbReference type="Pfam" id="PF13018">
    <property type="entry name" value="ESPR"/>
    <property type="match status" value="1"/>
</dbReference>
<sequence>QTVFNETTGQYQAVSELAKHKGKAKNNALVAIALMMSVCSAVATAQDSDTVDCSTAETPTVNNGFCSEAMSGGKANANFSTAMSGSVAEGYASTAMSHGSAEGTLLTNLKGGEIAKGSTDAVTGGQLFDVKNHLENNVSTVANQLSEGIRFGDGKTDNQYALGKTISVLGDDNITSKTVPGGVQLGLGNVIKIGSHDIPLSIDGESGVITGLTNTTWSSNGEVVADRAATEGQLQAVYELAATAGGKVKVEGGKNILVSSHQNDENTTVYQVATTADLTANSITFNGTGESTTTIKLGDNGLDVGGTTITNLKGGEIAKGSTDAVTGGQVFDIKTELSGEIAQVGDKVTQVAGNVTQLTNRITVNEADIVNLKAADALAVKYDGTAKDTITLSGAEGTLLTNLKGGEIAKGSTDAVTGGQMFDMQERFKQNLLDVSNISQGLDFAADSGQFNRQL</sequence>
<evidence type="ECO:0008006" key="6">
    <source>
        <dbReference type="Google" id="ProtNLM"/>
    </source>
</evidence>
<feature type="signal peptide" evidence="1">
    <location>
        <begin position="1"/>
        <end position="45"/>
    </location>
</feature>
<evidence type="ECO:0000313" key="5">
    <source>
        <dbReference type="Proteomes" id="UP000029629"/>
    </source>
</evidence>
<dbReference type="InterPro" id="IPR008635">
    <property type="entry name" value="Coiled_stalk_dom"/>
</dbReference>
<keyword evidence="5" id="KW-1185">Reference proteome</keyword>
<reference evidence="4 5" key="1">
    <citation type="submission" date="2014-07" db="EMBL/GenBank/DDBJ databases">
        <authorList>
            <person name="McCorrison J."/>
            <person name="Sanka R."/>
            <person name="Torralba M."/>
            <person name="Gillis M."/>
            <person name="Haft D.H."/>
            <person name="Methe B."/>
            <person name="Sutton G."/>
            <person name="Nelson K.E."/>
        </authorList>
    </citation>
    <scope>NUCLEOTIDE SEQUENCE [LARGE SCALE GENOMIC DNA]</scope>
    <source>
        <strain evidence="4 5">DNF00040</strain>
    </source>
</reference>
<evidence type="ECO:0000256" key="1">
    <source>
        <dbReference type="SAM" id="SignalP"/>
    </source>
</evidence>
<keyword evidence="1" id="KW-0732">Signal</keyword>
<feature type="non-terminal residue" evidence="4">
    <location>
        <position position="455"/>
    </location>
</feature>
<evidence type="ECO:0000259" key="2">
    <source>
        <dbReference type="Pfam" id="PF05662"/>
    </source>
</evidence>
<dbReference type="GO" id="GO:0019867">
    <property type="term" value="C:outer membrane"/>
    <property type="evidence" value="ECO:0007669"/>
    <property type="project" value="InterPro"/>
</dbReference>
<feature type="domain" description="Trimeric autotransporter adhesin YadA-like stalk" evidence="2">
    <location>
        <begin position="309"/>
        <end position="349"/>
    </location>
</feature>
<accession>A0A095YNT3</accession>
<dbReference type="Gene3D" id="1.20.5.170">
    <property type="match status" value="3"/>
</dbReference>
<name>A0A095YNT3_9BURK</name>
<feature type="domain" description="Trimeric autotransporter adhesin YadA-like stalk" evidence="2">
    <location>
        <begin position="401"/>
        <end position="437"/>
    </location>
</feature>
<dbReference type="AlphaFoldDB" id="A0A095YNT3"/>
<dbReference type="EMBL" id="JRNI01000136">
    <property type="protein sequence ID" value="KGF23751.1"/>
    <property type="molecule type" value="Genomic_DNA"/>
</dbReference>
<evidence type="ECO:0000259" key="3">
    <source>
        <dbReference type="Pfam" id="PF13018"/>
    </source>
</evidence>
<gene>
    <name evidence="4" type="ORF">HMPREF2130_11875</name>
</gene>
<dbReference type="Pfam" id="PF05662">
    <property type="entry name" value="YadA_stalk"/>
    <property type="match status" value="3"/>
</dbReference>
<organism evidence="4 5">
    <name type="scientific">Oligella urethralis DNF00040</name>
    <dbReference type="NCBI Taxonomy" id="1401065"/>
    <lineage>
        <taxon>Bacteria</taxon>
        <taxon>Pseudomonadati</taxon>
        <taxon>Pseudomonadota</taxon>
        <taxon>Betaproteobacteria</taxon>
        <taxon>Burkholderiales</taxon>
        <taxon>Alcaligenaceae</taxon>
        <taxon>Oligella</taxon>
    </lineage>
</organism>
<dbReference type="eggNOG" id="COG5295">
    <property type="taxonomic scope" value="Bacteria"/>
</dbReference>
<evidence type="ECO:0000313" key="4">
    <source>
        <dbReference type="EMBL" id="KGF23751.1"/>
    </source>
</evidence>